<organism evidence="2 3">
    <name type="scientific">Prunus dulcis</name>
    <name type="common">Almond</name>
    <name type="synonym">Amygdalus dulcis</name>
    <dbReference type="NCBI Taxonomy" id="3755"/>
    <lineage>
        <taxon>Eukaryota</taxon>
        <taxon>Viridiplantae</taxon>
        <taxon>Streptophyta</taxon>
        <taxon>Embryophyta</taxon>
        <taxon>Tracheophyta</taxon>
        <taxon>Spermatophyta</taxon>
        <taxon>Magnoliopsida</taxon>
        <taxon>eudicotyledons</taxon>
        <taxon>Gunneridae</taxon>
        <taxon>Pentapetalae</taxon>
        <taxon>rosids</taxon>
        <taxon>fabids</taxon>
        <taxon>Rosales</taxon>
        <taxon>Rosaceae</taxon>
        <taxon>Amygdaloideae</taxon>
        <taxon>Amygdaleae</taxon>
        <taxon>Prunus</taxon>
    </lineage>
</organism>
<dbReference type="AlphaFoldDB" id="A0A5E4GCD8"/>
<evidence type="ECO:0000313" key="3">
    <source>
        <dbReference type="Proteomes" id="UP000327085"/>
    </source>
</evidence>
<accession>A0A5E4GCD8</accession>
<feature type="non-terminal residue" evidence="2">
    <location>
        <position position="401"/>
    </location>
</feature>
<name>A0A5E4GCD8_PRUDU</name>
<dbReference type="Proteomes" id="UP000327085">
    <property type="component" value="Chromosome 8"/>
</dbReference>
<dbReference type="OMA" id="ESSWIRM"/>
<dbReference type="EMBL" id="CABIKO010000535">
    <property type="protein sequence ID" value="VVA37427.1"/>
    <property type="molecule type" value="Genomic_DNA"/>
</dbReference>
<feature type="domain" description="Reverse transcriptase zinc-binding" evidence="1">
    <location>
        <begin position="306"/>
        <end position="398"/>
    </location>
</feature>
<proteinExistence type="predicted"/>
<dbReference type="InterPro" id="IPR026960">
    <property type="entry name" value="RVT-Znf"/>
</dbReference>
<sequence>RASGQQVNFQKSAVCFCKNVHRGDQLMLAQFMGIPCVDHHSQYLGLPMVLDKKKGASFNHLKERLWKKLQTWKGKLLSGAGKEILIKVVAQAIPIYTMSYFLLPKYVCEDLNKLVAQFWWNSSTGNKKIHWMAWDRLCAPKEEGGLGFRNLHAFNLALLAKQGWRLLQNPNSLITKVLKAKYFPTRSFLETVVSPHASVVWKSLCEARTVIIQGSRWQVGSGDTIGIWEDRWLPQPNSFRIFSPKPEHSAITKVSDLIHGDSREWNAPLLQNVFFPEEVMLIRSIPLSLRLTPDMLVWHYDKKGMFTVKSAYHVARSLHSSTGRASSSNSDAVARNWSLLWKAFVPARVKIFWWRVISGILPTKANLARKKVSLDEECMLCAGPVESSIHILRDCPFAICA</sequence>
<reference evidence="3" key="1">
    <citation type="journal article" date="2020" name="Plant J.">
        <title>Transposons played a major role in the diversification between the closely related almond and peach genomes: results from the almond genome sequence.</title>
        <authorList>
            <person name="Alioto T."/>
            <person name="Alexiou K.G."/>
            <person name="Bardil A."/>
            <person name="Barteri F."/>
            <person name="Castanera R."/>
            <person name="Cruz F."/>
            <person name="Dhingra A."/>
            <person name="Duval H."/>
            <person name="Fernandez I Marti A."/>
            <person name="Frias L."/>
            <person name="Galan B."/>
            <person name="Garcia J.L."/>
            <person name="Howad W."/>
            <person name="Gomez-Garrido J."/>
            <person name="Gut M."/>
            <person name="Julca I."/>
            <person name="Morata J."/>
            <person name="Puigdomenech P."/>
            <person name="Ribeca P."/>
            <person name="Rubio Cabetas M.J."/>
            <person name="Vlasova A."/>
            <person name="Wirthensohn M."/>
            <person name="Garcia-Mas J."/>
            <person name="Gabaldon T."/>
            <person name="Casacuberta J.M."/>
            <person name="Arus P."/>
        </authorList>
    </citation>
    <scope>NUCLEOTIDE SEQUENCE [LARGE SCALE GENOMIC DNA]</scope>
    <source>
        <strain evidence="3">cv. Texas</strain>
    </source>
</reference>
<dbReference type="InParanoid" id="A0A5E4GCD8"/>
<dbReference type="Gramene" id="VVA37427">
    <property type="protein sequence ID" value="VVA37427"/>
    <property type="gene ID" value="Prudul26B032649"/>
</dbReference>
<protein>
    <submittedName>
        <fullName evidence="2">PREDICTED: reverse mRNAase</fullName>
    </submittedName>
</protein>
<dbReference type="Pfam" id="PF13966">
    <property type="entry name" value="zf-RVT"/>
    <property type="match status" value="1"/>
</dbReference>
<evidence type="ECO:0000313" key="2">
    <source>
        <dbReference type="EMBL" id="VVA37427.1"/>
    </source>
</evidence>
<dbReference type="PANTHER" id="PTHR33116">
    <property type="entry name" value="REVERSE TRANSCRIPTASE ZINC-BINDING DOMAIN-CONTAINING PROTEIN-RELATED-RELATED"/>
    <property type="match status" value="1"/>
</dbReference>
<feature type="non-terminal residue" evidence="2">
    <location>
        <position position="1"/>
    </location>
</feature>
<evidence type="ECO:0000259" key="1">
    <source>
        <dbReference type="Pfam" id="PF13966"/>
    </source>
</evidence>
<dbReference type="PANTHER" id="PTHR33116:SF86">
    <property type="entry name" value="REVERSE TRANSCRIPTASE DOMAIN-CONTAINING PROTEIN"/>
    <property type="match status" value="1"/>
</dbReference>
<gene>
    <name evidence="2" type="ORF">ALMOND_2B032649</name>
</gene>